<accession>A0A975QKQ9</accession>
<dbReference type="AlphaFoldDB" id="A0A975QKQ9"/>
<keyword evidence="3" id="KW-0378">Hydrolase</keyword>
<dbReference type="SUPFAM" id="SSF53474">
    <property type="entry name" value="alpha/beta-Hydrolases"/>
    <property type="match status" value="1"/>
</dbReference>
<name>A0A975QKQ9_9ACTN</name>
<evidence type="ECO:0000313" key="3">
    <source>
        <dbReference type="EMBL" id="QVJ01582.1"/>
    </source>
</evidence>
<sequence>MTSVEDMTLGLPDPIEADPPTIRSGAEELDELHADMLGQSGDTDSQMRSSANQFTDRIAWDISSASADELMAWEEASRALTYGAGILRLWAGDIDTYLTDRADIVQRWQQAKADIQALRGMGRDYAIGQAVVELFGGETEADRLAATREELRSEHAGIWGTLMTRAERTKIELRTGPSKESLERMVEAGLLTAGQIATYGDHYPAMVPDEIDGSEPPHLVNAWWDSLTEEEREQAMADDPDLLRDLDGIPADVRDQLNRDYLAEEPDRIDSEIEDLREEREALSNGPGHDGKRRILDNQIEELEAEKGVVETLLDDLGDSSADTDKFLLAFERGDNGRAIVSQGNPDTADNVATLVPGTTTTWQSIEGQMGRADNLVLAAENADEDADHAVISWIGYDAPNIPEAAGKGRAEGAVDDLSSFQDGLRATHRNSSQSNNTVIGHSYGSTVVGHTAQGDGGLNADEIVLVGSPGTNSRHASELGFLAEDVHASTAENDGITGFTGLTHGADPTSPDFGATVFESAPGSSDGAWPLRDAHSQYFLDGSPSLRYMGEVIAGNH</sequence>
<proteinExistence type="predicted"/>
<dbReference type="Pfam" id="PF06259">
    <property type="entry name" value="Abhydrolase_8"/>
    <property type="match status" value="1"/>
</dbReference>
<dbReference type="InterPro" id="IPR029058">
    <property type="entry name" value="AB_hydrolase_fold"/>
</dbReference>
<protein>
    <submittedName>
        <fullName evidence="3">Alpha/beta hydrolase</fullName>
    </submittedName>
</protein>
<feature type="domain" description="DUF1023" evidence="2">
    <location>
        <begin position="335"/>
        <end position="499"/>
    </location>
</feature>
<keyword evidence="4" id="KW-1185">Reference proteome</keyword>
<dbReference type="InterPro" id="IPR010427">
    <property type="entry name" value="DUF1023"/>
</dbReference>
<gene>
    <name evidence="3" type="ORF">KGD82_27355</name>
</gene>
<dbReference type="Proteomes" id="UP000682416">
    <property type="component" value="Chromosome"/>
</dbReference>
<reference evidence="3" key="1">
    <citation type="submission" date="2021-05" db="EMBL/GenBank/DDBJ databases">
        <authorList>
            <person name="Kaiqin L."/>
            <person name="Jian G."/>
        </authorList>
    </citation>
    <scope>NUCLEOTIDE SEQUENCE</scope>
    <source>
        <strain evidence="3">HDS5</strain>
    </source>
</reference>
<organism evidence="3 4">
    <name type="scientific">Nocardiopsis eucommiae</name>
    <dbReference type="NCBI Taxonomy" id="2831970"/>
    <lineage>
        <taxon>Bacteria</taxon>
        <taxon>Bacillati</taxon>
        <taxon>Actinomycetota</taxon>
        <taxon>Actinomycetes</taxon>
        <taxon>Streptosporangiales</taxon>
        <taxon>Nocardiopsidaceae</taxon>
        <taxon>Nocardiopsis</taxon>
    </lineage>
</organism>
<dbReference type="GO" id="GO:0016787">
    <property type="term" value="F:hydrolase activity"/>
    <property type="evidence" value="ECO:0007669"/>
    <property type="project" value="UniProtKB-KW"/>
</dbReference>
<evidence type="ECO:0000256" key="1">
    <source>
        <dbReference type="SAM" id="MobiDB-lite"/>
    </source>
</evidence>
<feature type="region of interest" description="Disordered" evidence="1">
    <location>
        <begin position="1"/>
        <end position="22"/>
    </location>
</feature>
<evidence type="ECO:0000259" key="2">
    <source>
        <dbReference type="Pfam" id="PF06259"/>
    </source>
</evidence>
<dbReference type="KEGG" id="nec:KGD82_27355"/>
<dbReference type="EMBL" id="CP074402">
    <property type="protein sequence ID" value="QVJ01582.1"/>
    <property type="molecule type" value="Genomic_DNA"/>
</dbReference>
<evidence type="ECO:0000313" key="4">
    <source>
        <dbReference type="Proteomes" id="UP000682416"/>
    </source>
</evidence>